<feature type="transmembrane region" description="Helical" evidence="4">
    <location>
        <begin position="330"/>
        <end position="350"/>
    </location>
</feature>
<dbReference type="SUPFAM" id="SSF103473">
    <property type="entry name" value="MFS general substrate transporter"/>
    <property type="match status" value="1"/>
</dbReference>
<feature type="transmembrane region" description="Helical" evidence="4">
    <location>
        <begin position="272"/>
        <end position="291"/>
    </location>
</feature>
<evidence type="ECO:0000313" key="5">
    <source>
        <dbReference type="EMBL" id="KAE9971951.1"/>
    </source>
</evidence>
<feature type="transmembrane region" description="Helical" evidence="4">
    <location>
        <begin position="134"/>
        <end position="153"/>
    </location>
</feature>
<dbReference type="Pfam" id="PF07690">
    <property type="entry name" value="MFS_1"/>
    <property type="match status" value="1"/>
</dbReference>
<feature type="compositionally biased region" description="Basic and acidic residues" evidence="3">
    <location>
        <begin position="469"/>
        <end position="482"/>
    </location>
</feature>
<feature type="transmembrane region" description="Helical" evidence="4">
    <location>
        <begin position="370"/>
        <end position="388"/>
    </location>
</feature>
<feature type="transmembrane region" description="Helical" evidence="4">
    <location>
        <begin position="297"/>
        <end position="323"/>
    </location>
</feature>
<dbReference type="Proteomes" id="UP000490939">
    <property type="component" value="Unassembled WGS sequence"/>
</dbReference>
<feature type="transmembrane region" description="Helical" evidence="4">
    <location>
        <begin position="81"/>
        <end position="103"/>
    </location>
</feature>
<dbReference type="Gene3D" id="1.20.1250.20">
    <property type="entry name" value="MFS general substrate transporter like domains"/>
    <property type="match status" value="2"/>
</dbReference>
<organism evidence="5 6">
    <name type="scientific">Venturia inaequalis</name>
    <name type="common">Apple scab fungus</name>
    <dbReference type="NCBI Taxonomy" id="5025"/>
    <lineage>
        <taxon>Eukaryota</taxon>
        <taxon>Fungi</taxon>
        <taxon>Dikarya</taxon>
        <taxon>Ascomycota</taxon>
        <taxon>Pezizomycotina</taxon>
        <taxon>Dothideomycetes</taxon>
        <taxon>Pleosporomycetidae</taxon>
        <taxon>Venturiales</taxon>
        <taxon>Venturiaceae</taxon>
        <taxon>Venturia</taxon>
    </lineage>
</organism>
<feature type="compositionally biased region" description="Pro residues" evidence="3">
    <location>
        <begin position="852"/>
        <end position="868"/>
    </location>
</feature>
<feature type="transmembrane region" description="Helical" evidence="4">
    <location>
        <begin position="27"/>
        <end position="45"/>
    </location>
</feature>
<comment type="caution">
    <text evidence="5">The sequence shown here is derived from an EMBL/GenBank/DDBJ whole genome shotgun (WGS) entry which is preliminary data.</text>
</comment>
<proteinExistence type="inferred from homology"/>
<evidence type="ECO:0008006" key="7">
    <source>
        <dbReference type="Google" id="ProtNLM"/>
    </source>
</evidence>
<dbReference type="GO" id="GO:0016020">
    <property type="term" value="C:membrane"/>
    <property type="evidence" value="ECO:0007669"/>
    <property type="project" value="UniProtKB-SubCell"/>
</dbReference>
<keyword evidence="4" id="KW-1133">Transmembrane helix</keyword>
<dbReference type="InterPro" id="IPR011701">
    <property type="entry name" value="MFS"/>
</dbReference>
<evidence type="ECO:0000313" key="6">
    <source>
        <dbReference type="Proteomes" id="UP000490939"/>
    </source>
</evidence>
<feature type="region of interest" description="Disordered" evidence="3">
    <location>
        <begin position="398"/>
        <end position="417"/>
    </location>
</feature>
<dbReference type="EMBL" id="WNWR01000654">
    <property type="protein sequence ID" value="KAE9971951.1"/>
    <property type="molecule type" value="Genomic_DNA"/>
</dbReference>
<dbReference type="PANTHER" id="PTHR11360:SF305">
    <property type="entry name" value="MAJOR FACILITATOR SUPERFAMILY (MFS) PROFILE DOMAIN-CONTAINING PROTEIN"/>
    <property type="match status" value="1"/>
</dbReference>
<evidence type="ECO:0000256" key="1">
    <source>
        <dbReference type="ARBA" id="ARBA00004141"/>
    </source>
</evidence>
<evidence type="ECO:0000256" key="2">
    <source>
        <dbReference type="ARBA" id="ARBA00006727"/>
    </source>
</evidence>
<keyword evidence="4" id="KW-0472">Membrane</keyword>
<dbReference type="InterPro" id="IPR050327">
    <property type="entry name" value="Proton-linked_MCT"/>
</dbReference>
<feature type="transmembrane region" description="Helical" evidence="4">
    <location>
        <begin position="57"/>
        <end position="75"/>
    </location>
</feature>
<comment type="subcellular location">
    <subcellularLocation>
        <location evidence="1">Membrane</location>
        <topology evidence="1">Multi-pass membrane protein</topology>
    </subcellularLocation>
</comment>
<feature type="compositionally biased region" description="Basic and acidic residues" evidence="3">
    <location>
        <begin position="448"/>
        <end position="461"/>
    </location>
</feature>
<comment type="similarity">
    <text evidence="2">Belongs to the major facilitator superfamily. Monocarboxylate porter (TC 2.A.1.13) family.</text>
</comment>
<evidence type="ECO:0000256" key="4">
    <source>
        <dbReference type="SAM" id="Phobius"/>
    </source>
</evidence>
<protein>
    <recommendedName>
        <fullName evidence="7">MFS general substrate transporter</fullName>
    </recommendedName>
</protein>
<accession>A0A8H3YWU9</accession>
<feature type="transmembrane region" description="Helical" evidence="4">
    <location>
        <begin position="205"/>
        <end position="227"/>
    </location>
</feature>
<evidence type="ECO:0000256" key="3">
    <source>
        <dbReference type="SAM" id="MobiDB-lite"/>
    </source>
</evidence>
<name>A0A8H3YWU9_VENIN</name>
<dbReference type="InterPro" id="IPR036259">
    <property type="entry name" value="MFS_trans_sf"/>
</dbReference>
<gene>
    <name evidence="5" type="ORF">EG327_009670</name>
</gene>
<feature type="region of interest" description="Disordered" evidence="3">
    <location>
        <begin position="852"/>
        <end position="876"/>
    </location>
</feature>
<reference evidence="5 6" key="1">
    <citation type="submission" date="2019-07" db="EMBL/GenBank/DDBJ databases">
        <title>Venturia inaequalis Genome Resource.</title>
        <authorList>
            <person name="Lichtner F.J."/>
        </authorList>
    </citation>
    <scope>NUCLEOTIDE SEQUENCE [LARGE SCALE GENOMIC DNA]</scope>
    <source>
        <strain evidence="5 6">DMI_063113</strain>
    </source>
</reference>
<dbReference type="PANTHER" id="PTHR11360">
    <property type="entry name" value="MONOCARBOXYLATE TRANSPORTER"/>
    <property type="match status" value="1"/>
</dbReference>
<keyword evidence="4" id="KW-0812">Transmembrane</keyword>
<feature type="region of interest" description="Disordered" evidence="3">
    <location>
        <begin position="446"/>
        <end position="508"/>
    </location>
</feature>
<sequence length="1038" mass="112781">MASISNIYSWGVLQKSLVESGVGSSSTLSFVGGLTVMCIAVLAIFNARIIRAIGARWTGVAGILMLGIAELISSFCVKSLVGLFIGWGLLGGVGTRHVTIILFQRETTLLTHRSLCFMAVSVTPAQYFTRRRGLANGIVYAGGGIGGAVTSLAMEKMVRNMGVAWTMRTVGILTIVTGLPAALLIKERAPVRRKTFIEWDLFKDLNFSLLFAAGAIGTFPLFVPPFFLPLYSHSIGLSAAHGAAMLAGFNLASAVGRIGFGLICDSIGPLHALFISLLLGALSLLAIWPTSKELGPLILFVLINGAANGGFFSTMPTVVGSLFGSARVNVAMGMVVTGWAAGYLMGAPIAGYILNAFGGEEAGFKAYRPAMYYAGSMSMAAAVLIGMLRIRIDSKNLSNDGTNANDNADTDVEPEGLWFTSPGGTRLRRLADRTVYAEDYPVYEGATEMERLPEPDSDMERGSSLYDSDPPHEDMDMSDHHSSRLKYKNDPNSGRCENLIPKPPYRNNPWFRRPAPGRTAPGIVQPAPGIQPLTFELDRWTPLPVIDPLELPVTRCTNVGTVARPLLPCLATQIFSAEPFNRARMPDRYRKLKDGNLKDAQECRQLICLDCSTRNRRNFNIIKEAANLGVCKECYKREKNPKNRNNTQPSATHGTPSWDCVCLPYPNDTDGGVCATHLETYADLVRQRALRSVFYRRQIKHHKPVARAKRWTTTKGSKIGKMRHPGVYWRHPRGELYAEPHCICGRPARHKRIGWQDEPHYDARNKGLNGDLVRSCAVCTPVPGDVEAGNPRPMTVETDEDGSHIGPGVLTRPKLVPAGLNLGRDFGTEGWVRRNVVVAPPIAGSGVAVAAPAPPPVPPPPPPPPRPGPGTGTVTGIPSPFYRLLDAKRRRQGHLIIPSADDLYTPLTETRNEQYNRLAAYTALTRGFPTADEEQHLITLAQQRMGAALVARQAARYALDSAGIALWDVEEGDGVVGVGVLEGMGMREDAVEGFWEAVGVLGGADEEVDLARGVLGRERFVRHWYGVDGLEDGFWRTG</sequence>
<feature type="transmembrane region" description="Helical" evidence="4">
    <location>
        <begin position="165"/>
        <end position="185"/>
    </location>
</feature>
<dbReference type="GO" id="GO:0022857">
    <property type="term" value="F:transmembrane transporter activity"/>
    <property type="evidence" value="ECO:0007669"/>
    <property type="project" value="InterPro"/>
</dbReference>
<keyword evidence="6" id="KW-1185">Reference proteome</keyword>
<dbReference type="AlphaFoldDB" id="A0A8H3YWU9"/>